<sequence length="73" mass="8772">MRTRGAMFSFYFNFQDCYFDVLGAPGPCSLYWFLFPAERQTLNSDRSNRGTKEKHKRDKEIEKRKERIRISTV</sequence>
<keyword evidence="3" id="KW-1185">Reference proteome</keyword>
<feature type="region of interest" description="Disordered" evidence="1">
    <location>
        <begin position="43"/>
        <end position="73"/>
    </location>
</feature>
<evidence type="ECO:0000313" key="2">
    <source>
        <dbReference type="EMBL" id="KAK3803071.1"/>
    </source>
</evidence>
<feature type="compositionally biased region" description="Basic and acidic residues" evidence="1">
    <location>
        <begin position="58"/>
        <end position="73"/>
    </location>
</feature>
<dbReference type="AlphaFoldDB" id="A0AAE1ED20"/>
<protein>
    <submittedName>
        <fullName evidence="2">Uncharacterized protein</fullName>
    </submittedName>
</protein>
<proteinExistence type="predicted"/>
<evidence type="ECO:0000313" key="3">
    <source>
        <dbReference type="Proteomes" id="UP001283361"/>
    </source>
</evidence>
<reference evidence="2" key="1">
    <citation type="journal article" date="2023" name="G3 (Bethesda)">
        <title>A reference genome for the long-term kleptoplast-retaining sea slug Elysia crispata morphotype clarki.</title>
        <authorList>
            <person name="Eastman K.E."/>
            <person name="Pendleton A.L."/>
            <person name="Shaikh M.A."/>
            <person name="Suttiyut T."/>
            <person name="Ogas R."/>
            <person name="Tomko P."/>
            <person name="Gavelis G."/>
            <person name="Widhalm J.R."/>
            <person name="Wisecaver J.H."/>
        </authorList>
    </citation>
    <scope>NUCLEOTIDE SEQUENCE</scope>
    <source>
        <strain evidence="2">ECLA1</strain>
    </source>
</reference>
<organism evidence="2 3">
    <name type="scientific">Elysia crispata</name>
    <name type="common">lettuce slug</name>
    <dbReference type="NCBI Taxonomy" id="231223"/>
    <lineage>
        <taxon>Eukaryota</taxon>
        <taxon>Metazoa</taxon>
        <taxon>Spiralia</taxon>
        <taxon>Lophotrochozoa</taxon>
        <taxon>Mollusca</taxon>
        <taxon>Gastropoda</taxon>
        <taxon>Heterobranchia</taxon>
        <taxon>Euthyneura</taxon>
        <taxon>Panpulmonata</taxon>
        <taxon>Sacoglossa</taxon>
        <taxon>Placobranchoidea</taxon>
        <taxon>Plakobranchidae</taxon>
        <taxon>Elysia</taxon>
    </lineage>
</organism>
<accession>A0AAE1ED20</accession>
<dbReference type="EMBL" id="JAWDGP010000188">
    <property type="protein sequence ID" value="KAK3803071.1"/>
    <property type="molecule type" value="Genomic_DNA"/>
</dbReference>
<comment type="caution">
    <text evidence="2">The sequence shown here is derived from an EMBL/GenBank/DDBJ whole genome shotgun (WGS) entry which is preliminary data.</text>
</comment>
<evidence type="ECO:0000256" key="1">
    <source>
        <dbReference type="SAM" id="MobiDB-lite"/>
    </source>
</evidence>
<dbReference type="Proteomes" id="UP001283361">
    <property type="component" value="Unassembled WGS sequence"/>
</dbReference>
<gene>
    <name evidence="2" type="ORF">RRG08_027993</name>
</gene>
<name>A0AAE1ED20_9GAST</name>